<dbReference type="AlphaFoldDB" id="A0A5N4CEG8"/>
<dbReference type="GO" id="GO:0016787">
    <property type="term" value="F:hydrolase activity"/>
    <property type="evidence" value="ECO:0007669"/>
    <property type="project" value="UniProtKB-KW"/>
</dbReference>
<organism evidence="9 10">
    <name type="scientific">Camelus dromedarius</name>
    <name type="common">Dromedary</name>
    <name type="synonym">Arabian camel</name>
    <dbReference type="NCBI Taxonomy" id="9838"/>
    <lineage>
        <taxon>Eukaryota</taxon>
        <taxon>Metazoa</taxon>
        <taxon>Chordata</taxon>
        <taxon>Craniata</taxon>
        <taxon>Vertebrata</taxon>
        <taxon>Euteleostomi</taxon>
        <taxon>Mammalia</taxon>
        <taxon>Eutheria</taxon>
        <taxon>Laurasiatheria</taxon>
        <taxon>Artiodactyla</taxon>
        <taxon>Tylopoda</taxon>
        <taxon>Camelidae</taxon>
        <taxon>Camelus</taxon>
    </lineage>
</organism>
<dbReference type="PRINTS" id="PR01162">
    <property type="entry name" value="ALPHATUBULIN"/>
</dbReference>
<dbReference type="SUPFAM" id="SSF52490">
    <property type="entry name" value="Tubulin nucleotide-binding domain-like"/>
    <property type="match status" value="1"/>
</dbReference>
<keyword evidence="7" id="KW-0342">GTP-binding</keyword>
<keyword evidence="5" id="KW-0547">Nucleotide-binding</keyword>
<reference evidence="9 10" key="1">
    <citation type="journal article" date="2019" name="Mol. Ecol. Resour.">
        <title>Improving Illumina assemblies with Hi-C and long reads: an example with the North African dromedary.</title>
        <authorList>
            <person name="Elbers J.P."/>
            <person name="Rogers M.F."/>
            <person name="Perelman P.L."/>
            <person name="Proskuryakova A.A."/>
            <person name="Serdyukova N.A."/>
            <person name="Johnson W.E."/>
            <person name="Horin P."/>
            <person name="Corander J."/>
            <person name="Murphy D."/>
            <person name="Burger P.A."/>
        </authorList>
    </citation>
    <scope>NUCLEOTIDE SEQUENCE [LARGE SCALE GENOMIC DNA]</scope>
    <source>
        <strain evidence="9">Drom800</strain>
        <tissue evidence="9">Blood</tissue>
    </source>
</reference>
<proteinExistence type="inferred from homology"/>
<comment type="caution">
    <text evidence="9">The sequence shown here is derived from an EMBL/GenBank/DDBJ whole genome shotgun (WGS) entry which is preliminary data.</text>
</comment>
<dbReference type="InterPro" id="IPR008280">
    <property type="entry name" value="Tub_FtsZ_C"/>
</dbReference>
<dbReference type="GO" id="GO:0005737">
    <property type="term" value="C:cytoplasm"/>
    <property type="evidence" value="ECO:0007669"/>
    <property type="project" value="UniProtKB-SubCell"/>
</dbReference>
<keyword evidence="3" id="KW-0963">Cytoplasm</keyword>
<evidence type="ECO:0000256" key="1">
    <source>
        <dbReference type="ARBA" id="ARBA00004496"/>
    </source>
</evidence>
<dbReference type="InterPro" id="IPR002452">
    <property type="entry name" value="Alpha_tubulin"/>
</dbReference>
<comment type="similarity">
    <text evidence="2">Belongs to the tubulin family.</text>
</comment>
<dbReference type="Proteomes" id="UP000299084">
    <property type="component" value="Unassembled WGS sequence"/>
</dbReference>
<keyword evidence="10" id="KW-1185">Reference proteome</keyword>
<dbReference type="InterPro" id="IPR036525">
    <property type="entry name" value="Tubulin/FtsZ_GTPase_sf"/>
</dbReference>
<dbReference type="InterPro" id="IPR000217">
    <property type="entry name" value="Tubulin"/>
</dbReference>
<protein>
    <submittedName>
        <fullName evidence="9">Tubulin alpha-8 chain</fullName>
    </submittedName>
</protein>
<name>A0A5N4CEG8_CAMDR</name>
<dbReference type="GO" id="GO:0005200">
    <property type="term" value="F:structural constituent of cytoskeleton"/>
    <property type="evidence" value="ECO:0007669"/>
    <property type="project" value="InterPro"/>
</dbReference>
<accession>A0A5N4CEG8</accession>
<evidence type="ECO:0000313" key="10">
    <source>
        <dbReference type="Proteomes" id="UP000299084"/>
    </source>
</evidence>
<evidence type="ECO:0000256" key="5">
    <source>
        <dbReference type="ARBA" id="ARBA00022741"/>
    </source>
</evidence>
<dbReference type="SUPFAM" id="SSF55307">
    <property type="entry name" value="Tubulin C-terminal domain-like"/>
    <property type="match status" value="1"/>
</dbReference>
<evidence type="ECO:0000256" key="4">
    <source>
        <dbReference type="ARBA" id="ARBA00022701"/>
    </source>
</evidence>
<comment type="subcellular location">
    <subcellularLocation>
        <location evidence="1">Cytoplasm</location>
    </subcellularLocation>
</comment>
<sequence length="81" mass="9317">MVHNEAIYDICCRNLDIEHPTYTNLHRLIGQVVSHITAFLRFDGALNVVLKEFQNKLGPYPHIHITLATYTPVISAEKTYH</sequence>
<evidence type="ECO:0000256" key="6">
    <source>
        <dbReference type="ARBA" id="ARBA00022801"/>
    </source>
</evidence>
<evidence type="ECO:0000256" key="7">
    <source>
        <dbReference type="ARBA" id="ARBA00023134"/>
    </source>
</evidence>
<evidence type="ECO:0000256" key="2">
    <source>
        <dbReference type="ARBA" id="ARBA00009636"/>
    </source>
</evidence>
<keyword evidence="6" id="KW-0378">Hydrolase</keyword>
<evidence type="ECO:0000256" key="8">
    <source>
        <dbReference type="ARBA" id="ARBA00049117"/>
    </source>
</evidence>
<comment type="catalytic activity">
    <reaction evidence="8">
        <text>GTP + H2O = GDP + phosphate + H(+)</text>
        <dbReference type="Rhea" id="RHEA:19669"/>
        <dbReference type="ChEBI" id="CHEBI:15377"/>
        <dbReference type="ChEBI" id="CHEBI:15378"/>
        <dbReference type="ChEBI" id="CHEBI:37565"/>
        <dbReference type="ChEBI" id="CHEBI:43474"/>
        <dbReference type="ChEBI" id="CHEBI:58189"/>
    </reaction>
    <physiologicalReaction direction="left-to-right" evidence="8">
        <dbReference type="Rhea" id="RHEA:19670"/>
    </physiologicalReaction>
</comment>
<dbReference type="EMBL" id="JWIN03000027">
    <property type="protein sequence ID" value="KAB1257339.1"/>
    <property type="molecule type" value="Genomic_DNA"/>
</dbReference>
<keyword evidence="4" id="KW-0493">Microtubule</keyword>
<evidence type="ECO:0000313" key="9">
    <source>
        <dbReference type="EMBL" id="KAB1257339.1"/>
    </source>
</evidence>
<dbReference type="GO" id="GO:0005525">
    <property type="term" value="F:GTP binding"/>
    <property type="evidence" value="ECO:0007669"/>
    <property type="project" value="UniProtKB-KW"/>
</dbReference>
<dbReference type="GO" id="GO:0007017">
    <property type="term" value="P:microtubule-based process"/>
    <property type="evidence" value="ECO:0007669"/>
    <property type="project" value="InterPro"/>
</dbReference>
<gene>
    <name evidence="9" type="ORF">Cadr_000025927</name>
</gene>
<dbReference type="GO" id="GO:0005874">
    <property type="term" value="C:microtubule"/>
    <property type="evidence" value="ECO:0007669"/>
    <property type="project" value="UniProtKB-KW"/>
</dbReference>
<dbReference type="PANTHER" id="PTHR11588">
    <property type="entry name" value="TUBULIN"/>
    <property type="match status" value="1"/>
</dbReference>
<dbReference type="Gene3D" id="3.40.50.1440">
    <property type="entry name" value="Tubulin/FtsZ, GTPase domain"/>
    <property type="match status" value="1"/>
</dbReference>
<evidence type="ECO:0000256" key="3">
    <source>
        <dbReference type="ARBA" id="ARBA00022490"/>
    </source>
</evidence>